<dbReference type="Proteomes" id="UP000028042">
    <property type="component" value="Unassembled WGS sequence"/>
</dbReference>
<keyword evidence="9" id="KW-1185">Reference proteome</keyword>
<feature type="domain" description="Pirin C-terminal" evidence="5">
    <location>
        <begin position="175"/>
        <end position="277"/>
    </location>
</feature>
<dbReference type="EMBL" id="CP009268">
    <property type="protein sequence ID" value="AJA50876.1"/>
    <property type="molecule type" value="Genomic_DNA"/>
</dbReference>
<reference evidence="6 9" key="1">
    <citation type="journal article" date="2015" name="Genome Announc.">
        <title>Complete Genome Sequence of the Nitrogen-Fixing and Solvent-Producing Clostridium pasteurianum DSM 525.</title>
        <authorList>
            <person name="Poehlein A."/>
            <person name="Grosse-Honebrink A."/>
            <person name="Zhang Y."/>
            <person name="Minton N.P."/>
            <person name="Daniel R."/>
        </authorList>
    </citation>
    <scope>NUCLEOTIDE SEQUENCE [LARGE SCALE GENOMIC DNA]</scope>
    <source>
        <strain evidence="6">DSM 525</strain>
        <strain evidence="9">DSM 525 / ATCC 6013</strain>
    </source>
</reference>
<dbReference type="CDD" id="cd02247">
    <property type="entry name" value="cupin_pirin_C"/>
    <property type="match status" value="1"/>
</dbReference>
<dbReference type="KEGG" id="cpat:CLPA_c07880"/>
<reference evidence="7 8" key="3">
    <citation type="journal article" name="Genome Announc.">
        <title>Improved Draft Genome Sequence of Clostridium pasteurianum Strain ATCC 6013 (DSM 525) Using a Hybrid Next-Generation Sequencing Approach.</title>
        <authorList>
            <person name="Pyne M.E."/>
            <person name="Utturkar S."/>
            <person name="Brown S.D."/>
            <person name="Moo-Young M."/>
            <person name="Chung D.A."/>
            <person name="Chou C.P."/>
        </authorList>
    </citation>
    <scope>NUCLEOTIDE SEQUENCE [LARGE SCALE GENOMIC DNA]</scope>
    <source>
        <strain evidence="7 8">ATCC 6013</strain>
    </source>
</reference>
<comment type="similarity">
    <text evidence="1 3">Belongs to the pirin family.</text>
</comment>
<protein>
    <submittedName>
        <fullName evidence="7">Pirin domain protein</fullName>
    </submittedName>
    <submittedName>
        <fullName evidence="6">Pirin-like protein CC</fullName>
    </submittedName>
</protein>
<keyword evidence="2" id="KW-0408">Iron</keyword>
<evidence type="ECO:0000313" key="8">
    <source>
        <dbReference type="Proteomes" id="UP000028042"/>
    </source>
</evidence>
<dbReference type="PANTHER" id="PTHR13903:SF8">
    <property type="entry name" value="PIRIN"/>
    <property type="match status" value="1"/>
</dbReference>
<dbReference type="eggNOG" id="COG1741">
    <property type="taxonomic scope" value="Bacteria"/>
</dbReference>
<dbReference type="Pfam" id="PF02678">
    <property type="entry name" value="Pirin"/>
    <property type="match status" value="1"/>
</dbReference>
<evidence type="ECO:0000259" key="4">
    <source>
        <dbReference type="Pfam" id="PF02678"/>
    </source>
</evidence>
<reference evidence="7" key="2">
    <citation type="submission" date="2015-10" db="EMBL/GenBank/DDBJ databases">
        <title>Improved Draft Genome Sequence of Clostridium pasteurianum Strain ATCC 6013 (DSM 525) Using a Hybrid Next-Generation Sequencing Approach.</title>
        <authorList>
            <person name="Pyne M.E."/>
            <person name="Utturkar S.M."/>
            <person name="Brown S.D."/>
            <person name="Moo-Young M."/>
            <person name="Chung D.A."/>
            <person name="Chou P.C."/>
        </authorList>
    </citation>
    <scope>NUCLEOTIDE SEQUENCE</scope>
    <source>
        <strain evidence="7">ATCC 6013</strain>
    </source>
</reference>
<dbReference type="GO" id="GO:0046872">
    <property type="term" value="F:metal ion binding"/>
    <property type="evidence" value="ECO:0007669"/>
    <property type="project" value="UniProtKB-KW"/>
</dbReference>
<evidence type="ECO:0000256" key="1">
    <source>
        <dbReference type="ARBA" id="ARBA00008416"/>
    </source>
</evidence>
<evidence type="ECO:0000259" key="5">
    <source>
        <dbReference type="Pfam" id="PF05726"/>
    </source>
</evidence>
<evidence type="ECO:0000313" key="9">
    <source>
        <dbReference type="Proteomes" id="UP000030905"/>
    </source>
</evidence>
<dbReference type="PIRSF" id="PIRSF006232">
    <property type="entry name" value="Pirin"/>
    <property type="match status" value="1"/>
</dbReference>
<dbReference type="InterPro" id="IPR012093">
    <property type="entry name" value="Pirin"/>
</dbReference>
<name>A0A0H3J4M4_CLOPA</name>
<dbReference type="InterPro" id="IPR008778">
    <property type="entry name" value="Pirin_C_dom"/>
</dbReference>
<dbReference type="InterPro" id="IPR011051">
    <property type="entry name" value="RmlC_Cupin_sf"/>
</dbReference>
<dbReference type="InterPro" id="IPR014710">
    <property type="entry name" value="RmlC-like_jellyroll"/>
</dbReference>
<feature type="domain" description="Pirin N-terminal" evidence="4">
    <location>
        <begin position="24"/>
        <end position="120"/>
    </location>
</feature>
<dbReference type="PANTHER" id="PTHR13903">
    <property type="entry name" value="PIRIN-RELATED"/>
    <property type="match status" value="1"/>
</dbReference>
<dbReference type="EMBL" id="JPGY02000001">
    <property type="protein sequence ID" value="KRU13115.1"/>
    <property type="molecule type" value="Genomic_DNA"/>
</dbReference>
<feature type="binding site" evidence="2">
    <location>
        <position position="105"/>
    </location>
    <ligand>
        <name>Fe cation</name>
        <dbReference type="ChEBI" id="CHEBI:24875"/>
    </ligand>
</feature>
<feature type="binding site" evidence="2">
    <location>
        <position position="103"/>
    </location>
    <ligand>
        <name>Fe cation</name>
        <dbReference type="ChEBI" id="CHEBI:24875"/>
    </ligand>
</feature>
<feature type="binding site" evidence="2">
    <location>
        <position position="59"/>
    </location>
    <ligand>
        <name>Fe cation</name>
        <dbReference type="ChEBI" id="CHEBI:24875"/>
    </ligand>
</feature>
<sequence>MGKRVINKIVDGNVGYDGAGVKLVRVIANRTVKEFDPFLMLDVFDSKDPEDYVKGFPWHPHRGIETVTYLIQGEIEHGDNIGNKGTIDNGCCQWMTAGSGIIHQEMPKPSERMYGFQLWINLPRENKMCTPKYNDIRANMIPTIKEEGSVTGIISGHYKGTAGAIQGEYVKAQIFDVSMEKNAKWSVETEEDLTVFIYIFEGEGSFDDKQQNYVKEKNAVLFSSGEKLEVYSGNSSMRFAVFMGKALKEPVAWGGPIVMNTQEELDTAFEEIKKGTFIKNIGESRYNLNL</sequence>
<organism evidence="6 9">
    <name type="scientific">Clostridium pasteurianum DSM 525 = ATCC 6013</name>
    <dbReference type="NCBI Taxonomy" id="1262449"/>
    <lineage>
        <taxon>Bacteria</taxon>
        <taxon>Bacillati</taxon>
        <taxon>Bacillota</taxon>
        <taxon>Clostridia</taxon>
        <taxon>Eubacteriales</taxon>
        <taxon>Clostridiaceae</taxon>
        <taxon>Clostridium</taxon>
    </lineage>
</organism>
<keyword evidence="2" id="KW-0479">Metal-binding</keyword>
<dbReference type="KEGG" id="cpae:CPAST_c07880"/>
<dbReference type="PATRIC" id="fig|1262449.3.peg.3205"/>
<gene>
    <name evidence="6" type="ORF">CLPA_c07880</name>
    <name evidence="7" type="ORF">CP6013_02363</name>
</gene>
<dbReference type="Pfam" id="PF05726">
    <property type="entry name" value="Pirin_C"/>
    <property type="match status" value="1"/>
</dbReference>
<proteinExistence type="inferred from homology"/>
<evidence type="ECO:0000313" key="7">
    <source>
        <dbReference type="EMBL" id="KRU13115.1"/>
    </source>
</evidence>
<dbReference type="Gene3D" id="2.60.120.10">
    <property type="entry name" value="Jelly Rolls"/>
    <property type="match status" value="2"/>
</dbReference>
<accession>A0A0H3J4M4</accession>
<comment type="cofactor">
    <cofactor evidence="2">
        <name>Fe cation</name>
        <dbReference type="ChEBI" id="CHEBI:24875"/>
    </cofactor>
    <text evidence="2">Binds 1 Fe cation per subunit.</text>
</comment>
<dbReference type="SUPFAM" id="SSF51182">
    <property type="entry name" value="RmlC-like cupins"/>
    <property type="match status" value="1"/>
</dbReference>
<evidence type="ECO:0000256" key="3">
    <source>
        <dbReference type="RuleBase" id="RU003457"/>
    </source>
</evidence>
<dbReference type="GeneID" id="93072999"/>
<feature type="binding site" evidence="2">
    <location>
        <position position="61"/>
    </location>
    <ligand>
        <name>Fe cation</name>
        <dbReference type="ChEBI" id="CHEBI:24875"/>
    </ligand>
</feature>
<dbReference type="AlphaFoldDB" id="A0A0H3J4M4"/>
<dbReference type="Proteomes" id="UP000030905">
    <property type="component" value="Chromosome"/>
</dbReference>
<dbReference type="CDD" id="cd02909">
    <property type="entry name" value="cupin_pirin_N"/>
    <property type="match status" value="1"/>
</dbReference>
<evidence type="ECO:0000313" key="6">
    <source>
        <dbReference type="EMBL" id="AJA50876.1"/>
    </source>
</evidence>
<dbReference type="InterPro" id="IPR003829">
    <property type="entry name" value="Pirin_N_dom"/>
</dbReference>
<dbReference type="RefSeq" id="WP_003446910.1">
    <property type="nucleotide sequence ID" value="NZ_ANZB01000013.1"/>
</dbReference>
<evidence type="ECO:0000256" key="2">
    <source>
        <dbReference type="PIRSR" id="PIRSR006232-1"/>
    </source>
</evidence>